<dbReference type="InterPro" id="IPR009003">
    <property type="entry name" value="Peptidase_S1_PA"/>
</dbReference>
<reference evidence="4" key="1">
    <citation type="submission" date="2019-05" db="EMBL/GenBank/DDBJ databases">
        <title>Flavobacterium profundi sp. nov., isolated from a deep-sea seamount.</title>
        <authorList>
            <person name="Zhang D.-C."/>
        </authorList>
    </citation>
    <scope>NUCLEOTIDE SEQUENCE [LARGE SCALE GENOMIC DNA]</scope>
    <source>
        <strain evidence="4">TP390</strain>
    </source>
</reference>
<dbReference type="SUPFAM" id="SSF50494">
    <property type="entry name" value="Trypsin-like serine proteases"/>
    <property type="match status" value="1"/>
</dbReference>
<dbReference type="PANTHER" id="PTHR43343">
    <property type="entry name" value="PEPTIDASE S12"/>
    <property type="match status" value="1"/>
</dbReference>
<dbReference type="GO" id="GO:0004252">
    <property type="term" value="F:serine-type endopeptidase activity"/>
    <property type="evidence" value="ECO:0007669"/>
    <property type="project" value="InterPro"/>
</dbReference>
<dbReference type="SUPFAM" id="SSF69635">
    <property type="entry name" value="Type III secretory system chaperone-like"/>
    <property type="match status" value="1"/>
</dbReference>
<dbReference type="Gene3D" id="3.30.1460.10">
    <property type="match status" value="1"/>
</dbReference>
<dbReference type="AlphaFoldDB" id="A0A6I4IVX9"/>
<sequence length="365" mass="41127">MQTLDNLKNATFKILTSSSTGSGFYFKNEDIIITNHHVVQGYKKVAIEDANQNRTLAKVILINPDIDIAVLKTEAPLTIEDSFSINSSLTLATRQKVYALGYPFGMPFTITEGIISNPEQHMNGKHFVQTDAAINPGNSGGPLVTEEGFLVGINSSKFNNADNMGFAIPVKEIIAAIESVSSNTNHQFSLQCPSCHALTYEPVDYCNNCGSQLLKDEFMEEELGDLSNFIEQAISELGINPILTRAGYEYWNYHQGSSEIRIFIYKRDYLYVTSPINSIPKENLLDLYTYLISSDHKPFKLGIYQNNIFISYRVHISDIFKDEVSQNDVKDKIKELALKADEMDDYLVDEFNCPMSTYAKKDLRR</sequence>
<keyword evidence="1 3" id="KW-0645">Protease</keyword>
<dbReference type="PRINTS" id="PR00834">
    <property type="entry name" value="PROTEASES2C"/>
</dbReference>
<dbReference type="RefSeq" id="WP_140999446.1">
    <property type="nucleotide sequence ID" value="NZ_VDCZ01000019.1"/>
</dbReference>
<comment type="caution">
    <text evidence="3">The sequence shown here is derived from an EMBL/GenBank/DDBJ whole genome shotgun (WGS) entry which is preliminary data.</text>
</comment>
<dbReference type="Pfam" id="PF13365">
    <property type="entry name" value="Trypsin_2"/>
    <property type="match status" value="1"/>
</dbReference>
<dbReference type="OrthoDB" id="9766361at2"/>
<dbReference type="InterPro" id="IPR001940">
    <property type="entry name" value="Peptidase_S1C"/>
</dbReference>
<dbReference type="PANTHER" id="PTHR43343:SF3">
    <property type="entry name" value="PROTEASE DO-LIKE 8, CHLOROPLASTIC"/>
    <property type="match status" value="1"/>
</dbReference>
<dbReference type="InterPro" id="IPR051201">
    <property type="entry name" value="Chloro_Bact_Ser_Proteases"/>
</dbReference>
<keyword evidence="4" id="KW-1185">Reference proteome</keyword>
<evidence type="ECO:0000313" key="3">
    <source>
        <dbReference type="EMBL" id="MVO11031.1"/>
    </source>
</evidence>
<protein>
    <submittedName>
        <fullName evidence="3">Trypsin-like serine protease</fullName>
    </submittedName>
</protein>
<evidence type="ECO:0000313" key="4">
    <source>
        <dbReference type="Proteomes" id="UP000431264"/>
    </source>
</evidence>
<dbReference type="EMBL" id="WQLW01000019">
    <property type="protein sequence ID" value="MVO11031.1"/>
    <property type="molecule type" value="Genomic_DNA"/>
</dbReference>
<dbReference type="GO" id="GO:0006508">
    <property type="term" value="P:proteolysis"/>
    <property type="evidence" value="ECO:0007669"/>
    <property type="project" value="UniProtKB-KW"/>
</dbReference>
<evidence type="ECO:0000256" key="2">
    <source>
        <dbReference type="ARBA" id="ARBA00022801"/>
    </source>
</evidence>
<organism evidence="3 4">
    <name type="scientific">Flavobacterium profundi</name>
    <dbReference type="NCBI Taxonomy" id="1774945"/>
    <lineage>
        <taxon>Bacteria</taxon>
        <taxon>Pseudomonadati</taxon>
        <taxon>Bacteroidota</taxon>
        <taxon>Flavobacteriia</taxon>
        <taxon>Flavobacteriales</taxon>
        <taxon>Flavobacteriaceae</taxon>
        <taxon>Flavobacterium</taxon>
    </lineage>
</organism>
<keyword evidence="2" id="KW-0378">Hydrolase</keyword>
<evidence type="ECO:0000256" key="1">
    <source>
        <dbReference type="ARBA" id="ARBA00022670"/>
    </source>
</evidence>
<proteinExistence type="predicted"/>
<name>A0A6I4IVX9_9FLAO</name>
<dbReference type="Proteomes" id="UP000431264">
    <property type="component" value="Unassembled WGS sequence"/>
</dbReference>
<gene>
    <name evidence="3" type="ORF">GOQ30_17800</name>
</gene>
<dbReference type="Gene3D" id="2.40.10.120">
    <property type="match status" value="1"/>
</dbReference>
<accession>A0A6I4IVX9</accession>